<dbReference type="Proteomes" id="UP000295443">
    <property type="component" value="Unassembled WGS sequence"/>
</dbReference>
<feature type="domain" description="N-acetyltransferase" evidence="9">
    <location>
        <begin position="295"/>
        <end position="442"/>
    </location>
</feature>
<dbReference type="HAMAP" id="MF_01105">
    <property type="entry name" value="N_acetyl_glu_synth"/>
    <property type="match status" value="1"/>
</dbReference>
<dbReference type="GO" id="GO:0006526">
    <property type="term" value="P:L-arginine biosynthetic process"/>
    <property type="evidence" value="ECO:0007669"/>
    <property type="project" value="UniProtKB-UniRule"/>
</dbReference>
<dbReference type="CDD" id="cd04301">
    <property type="entry name" value="NAT_SF"/>
    <property type="match status" value="1"/>
</dbReference>
<evidence type="ECO:0000256" key="6">
    <source>
        <dbReference type="ARBA" id="ARBA00023315"/>
    </source>
</evidence>
<evidence type="ECO:0000259" key="9">
    <source>
        <dbReference type="PROSITE" id="PS51186"/>
    </source>
</evidence>
<dbReference type="SUPFAM" id="SSF55729">
    <property type="entry name" value="Acyl-CoA N-acyltransferases (Nat)"/>
    <property type="match status" value="1"/>
</dbReference>
<dbReference type="AlphaFoldDB" id="A0A4V2NVD1"/>
<dbReference type="UniPathway" id="UPA00068">
    <property type="reaction ID" value="UER00106"/>
</dbReference>
<dbReference type="PANTHER" id="PTHR30602">
    <property type="entry name" value="AMINO-ACID ACETYLTRANSFERASE"/>
    <property type="match status" value="1"/>
</dbReference>
<dbReference type="GO" id="GO:0004042">
    <property type="term" value="F:L-glutamate N-acetyltransferase activity"/>
    <property type="evidence" value="ECO:0007669"/>
    <property type="project" value="UniProtKB-UniRule"/>
</dbReference>
<evidence type="ECO:0000256" key="1">
    <source>
        <dbReference type="ARBA" id="ARBA00004925"/>
    </source>
</evidence>
<sequence>MPAAPGLTDMSGFVDWFRAAAPYIHAFRGKTFVIAFGGDAMLREDFVDLVHDINLLHALGVRLVLAHGVRPQVEERLSASGSEPQYVQGKRVTDADTLEHVKDAVGSVRVDIESMLSVGLPNTPMAGAEIRVASGNYVTAQPAGVVDGVDLLFTGEVRKVAADAIRSRLDAGEIVLVSPIGYSPTGEVFNLTLEEVATAAAIDLKAEKLVFILDHGRTEDARGRPVNRLTAGQALKLVADLPEGDMKLYLPYAARACKKGVAKAHLVSADVDGALLMELFTHEGVGTMVTRQSVEVMRAASIDDVGAVMQLIEPLEQAGILVHRPRELLEQEIERFIVAELDGRLIGCVALYPFPDAQAGEMACLAVHADFQGGGRGEALMHAVEDAAREQGLTRLFVLTTRTAHWFIERGFVLGGPDDLPAARKEMYNWQRRSKVLVKTLAAA</sequence>
<keyword evidence="6 8" id="KW-0012">Acyltransferase</keyword>
<dbReference type="SUPFAM" id="SSF53633">
    <property type="entry name" value="Carbamate kinase-like"/>
    <property type="match status" value="1"/>
</dbReference>
<keyword evidence="5 8" id="KW-0808">Transferase</keyword>
<name>A0A4V2NVD1_9PROT</name>
<gene>
    <name evidence="8" type="primary">argA</name>
    <name evidence="10" type="ORF">EZJ19_11800</name>
</gene>
<proteinExistence type="inferred from homology"/>
<accession>A0A4V2NVD1</accession>
<dbReference type="InterPro" id="IPR001048">
    <property type="entry name" value="Asp/Glu/Uridylate_kinase"/>
</dbReference>
<dbReference type="PROSITE" id="PS51186">
    <property type="entry name" value="GNAT"/>
    <property type="match status" value="1"/>
</dbReference>
<comment type="subcellular location">
    <subcellularLocation>
        <location evidence="8">Cytoplasm</location>
    </subcellularLocation>
</comment>
<dbReference type="EC" id="2.3.1.1" evidence="8"/>
<keyword evidence="4 8" id="KW-0028">Amino-acid biosynthesis</keyword>
<evidence type="ECO:0000256" key="5">
    <source>
        <dbReference type="ARBA" id="ARBA00022679"/>
    </source>
</evidence>
<comment type="similarity">
    <text evidence="2 8">Belongs to the acetyltransferase family. ArgA subfamily.</text>
</comment>
<evidence type="ECO:0000313" key="10">
    <source>
        <dbReference type="EMBL" id="TCJ12906.1"/>
    </source>
</evidence>
<dbReference type="Gene3D" id="3.40.630.30">
    <property type="match status" value="1"/>
</dbReference>
<evidence type="ECO:0000256" key="3">
    <source>
        <dbReference type="ARBA" id="ARBA00022571"/>
    </source>
</evidence>
<dbReference type="EMBL" id="SJZB01000042">
    <property type="protein sequence ID" value="TCJ12906.1"/>
    <property type="molecule type" value="Genomic_DNA"/>
</dbReference>
<dbReference type="InterPro" id="IPR010167">
    <property type="entry name" value="NH2A_AcTrfase"/>
</dbReference>
<reference evidence="10 11" key="1">
    <citation type="submission" date="2019-03" db="EMBL/GenBank/DDBJ databases">
        <title>Genome sequence of Thiobacillaceae bacterium LSR1, a sulfur-oxidizing bacterium isolated from freshwater sediment.</title>
        <authorList>
            <person name="Li S."/>
        </authorList>
    </citation>
    <scope>NUCLEOTIDE SEQUENCE [LARGE SCALE GENOMIC DNA]</scope>
    <source>
        <strain evidence="10 11">LSR1</strain>
    </source>
</reference>
<dbReference type="Pfam" id="PF00696">
    <property type="entry name" value="AA_kinase"/>
    <property type="match status" value="1"/>
</dbReference>
<keyword evidence="3 8" id="KW-0055">Arginine biosynthesis</keyword>
<dbReference type="CDD" id="cd04237">
    <property type="entry name" value="AAK_NAGS-ABP"/>
    <property type="match status" value="1"/>
</dbReference>
<organism evidence="10 11">
    <name type="scientific">Parasulfuritortus cantonensis</name>
    <dbReference type="NCBI Taxonomy" id="2528202"/>
    <lineage>
        <taxon>Bacteria</taxon>
        <taxon>Pseudomonadati</taxon>
        <taxon>Pseudomonadota</taxon>
        <taxon>Betaproteobacteria</taxon>
        <taxon>Nitrosomonadales</taxon>
        <taxon>Thiobacillaceae</taxon>
        <taxon>Parasulfuritortus</taxon>
    </lineage>
</organism>
<dbReference type="PIRSF" id="PIRSF000423">
    <property type="entry name" value="ArgA"/>
    <property type="match status" value="1"/>
</dbReference>
<protein>
    <recommendedName>
        <fullName evidence="8">Amino-acid acetyltransferase</fullName>
        <ecNumber evidence="8">2.3.1.1</ecNumber>
    </recommendedName>
    <alternativeName>
        <fullName evidence="8">N-acetylglutamate synthase</fullName>
        <shortName evidence="8">AGS</shortName>
        <shortName evidence="8">NAGS</shortName>
    </alternativeName>
</protein>
<dbReference type="GO" id="GO:0005737">
    <property type="term" value="C:cytoplasm"/>
    <property type="evidence" value="ECO:0007669"/>
    <property type="project" value="UniProtKB-SubCell"/>
</dbReference>
<comment type="caution">
    <text evidence="10">The sequence shown here is derived from an EMBL/GenBank/DDBJ whole genome shotgun (WGS) entry which is preliminary data.</text>
</comment>
<dbReference type="NCBIfam" id="TIGR01890">
    <property type="entry name" value="N-Ac-Glu-synth"/>
    <property type="match status" value="1"/>
</dbReference>
<dbReference type="PANTHER" id="PTHR30602:SF12">
    <property type="entry name" value="AMINO-ACID ACETYLTRANSFERASE NAGS1, CHLOROPLASTIC-RELATED"/>
    <property type="match status" value="1"/>
</dbReference>
<evidence type="ECO:0000256" key="4">
    <source>
        <dbReference type="ARBA" id="ARBA00022605"/>
    </source>
</evidence>
<dbReference type="OrthoDB" id="9802238at2"/>
<comment type="pathway">
    <text evidence="1 8">Amino-acid biosynthesis; L-arginine biosynthesis; N(2)-acetyl-L-ornithine from L-glutamate: step 1/4.</text>
</comment>
<dbReference type="InterPro" id="IPR036393">
    <property type="entry name" value="AceGlu_kinase-like_sf"/>
</dbReference>
<keyword evidence="8" id="KW-0963">Cytoplasm</keyword>
<dbReference type="Pfam" id="PF00583">
    <property type="entry name" value="Acetyltransf_1"/>
    <property type="match status" value="1"/>
</dbReference>
<comment type="catalytic activity">
    <reaction evidence="7 8">
        <text>L-glutamate + acetyl-CoA = N-acetyl-L-glutamate + CoA + H(+)</text>
        <dbReference type="Rhea" id="RHEA:24292"/>
        <dbReference type="ChEBI" id="CHEBI:15378"/>
        <dbReference type="ChEBI" id="CHEBI:29985"/>
        <dbReference type="ChEBI" id="CHEBI:44337"/>
        <dbReference type="ChEBI" id="CHEBI:57287"/>
        <dbReference type="ChEBI" id="CHEBI:57288"/>
        <dbReference type="EC" id="2.3.1.1"/>
    </reaction>
</comment>
<dbReference type="NCBIfam" id="NF003641">
    <property type="entry name" value="PRK05279.1"/>
    <property type="match status" value="1"/>
</dbReference>
<evidence type="ECO:0000313" key="11">
    <source>
        <dbReference type="Proteomes" id="UP000295443"/>
    </source>
</evidence>
<dbReference type="InterPro" id="IPR033719">
    <property type="entry name" value="NAGS_kin"/>
</dbReference>
<dbReference type="Gene3D" id="3.40.1160.10">
    <property type="entry name" value="Acetylglutamate kinase-like"/>
    <property type="match status" value="1"/>
</dbReference>
<dbReference type="InterPro" id="IPR016181">
    <property type="entry name" value="Acyl_CoA_acyltransferase"/>
</dbReference>
<evidence type="ECO:0000256" key="8">
    <source>
        <dbReference type="HAMAP-Rule" id="MF_01105"/>
    </source>
</evidence>
<evidence type="ECO:0000256" key="2">
    <source>
        <dbReference type="ARBA" id="ARBA00009145"/>
    </source>
</evidence>
<evidence type="ECO:0000256" key="7">
    <source>
        <dbReference type="ARBA" id="ARBA00048372"/>
    </source>
</evidence>
<comment type="miscellaneous">
    <text evidence="8">In bacteria which possess the bifunctional enzyme ornithine acetyltransferase/N-acetylglutamate synthase (ArgJ), ArgA fulfills an anaplerotic role.</text>
</comment>
<keyword evidence="11" id="KW-1185">Reference proteome</keyword>
<dbReference type="InterPro" id="IPR000182">
    <property type="entry name" value="GNAT_dom"/>
</dbReference>